<dbReference type="EMBL" id="FUWO01000004">
    <property type="protein sequence ID" value="SJZ41559.1"/>
    <property type="molecule type" value="Genomic_DNA"/>
</dbReference>
<evidence type="ECO:0000256" key="6">
    <source>
        <dbReference type="ARBA" id="ARBA00023235"/>
    </source>
</evidence>
<protein>
    <recommendedName>
        <fullName evidence="3 7">Mannose-6-phosphate isomerase</fullName>
        <ecNumber evidence="3 7">5.3.1.8</ecNumber>
    </recommendedName>
</protein>
<dbReference type="GO" id="GO:0005975">
    <property type="term" value="P:carbohydrate metabolic process"/>
    <property type="evidence" value="ECO:0007669"/>
    <property type="project" value="UniProtKB-UniRule"/>
</dbReference>
<dbReference type="PIRSF" id="PIRSF036894">
    <property type="entry name" value="PMI_Firm_short"/>
    <property type="match status" value="1"/>
</dbReference>
<gene>
    <name evidence="12" type="ORF">SAMN02746011_00747</name>
</gene>
<sequence length="317" mass="35550">MKPIFLKPVLQEKIWGGNKLGIYFDLPIPSNQTGEGWMISGHPNGVTEVTSPAELKGLPLDRLYKEHPALFGNPKEEVFPLLTKIIDASQALSVQVHPDDQYAAAHEGAGELGKTECWYIISAAPGAKIVYGHTAQTKEEFIEQVEKDNWDELLTEVPVKDGDFFYVPHGTIHAIGAGIVILEIQQSSDTTYRVYDYHRTDANGHERELHLQQSFDVTMIPHQTPELEITIDGNQEGQVVHYLTNEYFSVYKWDLKKELVVDLPKNYYLATVITGEGEMEVDGTVYPLKLADSFILPTDIQSVTLRGDLEIMVANPE</sequence>
<proteinExistence type="inferred from homology"/>
<feature type="binding site" evidence="8">
    <location>
        <position position="173"/>
    </location>
    <ligand>
        <name>Zn(2+)</name>
        <dbReference type="ChEBI" id="CHEBI:29105"/>
    </ligand>
</feature>
<keyword evidence="13" id="KW-1185">Reference proteome</keyword>
<dbReference type="AlphaFoldDB" id="A0A1T4KGK6"/>
<evidence type="ECO:0000256" key="9">
    <source>
        <dbReference type="PIRSR" id="PIRSR036894-2"/>
    </source>
</evidence>
<dbReference type="EC" id="5.3.1.8" evidence="3 7"/>
<keyword evidence="5 7" id="KW-0862">Zinc</keyword>
<dbReference type="GO" id="GO:0008270">
    <property type="term" value="F:zinc ion binding"/>
    <property type="evidence" value="ECO:0007669"/>
    <property type="project" value="UniProtKB-UniRule"/>
</dbReference>
<dbReference type="InterPro" id="IPR014710">
    <property type="entry name" value="RmlC-like_jellyroll"/>
</dbReference>
<dbReference type="InterPro" id="IPR014628">
    <property type="entry name" value="Man6P_isomerase_Firm_short"/>
</dbReference>
<feature type="binding site" evidence="8">
    <location>
        <position position="97"/>
    </location>
    <ligand>
        <name>Zn(2+)</name>
        <dbReference type="ChEBI" id="CHEBI:29105"/>
    </ligand>
</feature>
<evidence type="ECO:0000256" key="5">
    <source>
        <dbReference type="ARBA" id="ARBA00022833"/>
    </source>
</evidence>
<evidence type="ECO:0000313" key="12">
    <source>
        <dbReference type="EMBL" id="SJZ41559.1"/>
    </source>
</evidence>
<feature type="domain" description="Phosphomannose isomerase type I catalytic" evidence="10">
    <location>
        <begin position="5"/>
        <end position="105"/>
    </location>
</feature>
<dbReference type="PANTHER" id="PTHR42742:SF3">
    <property type="entry name" value="FRUCTOKINASE"/>
    <property type="match status" value="1"/>
</dbReference>
<dbReference type="Gene3D" id="2.60.120.10">
    <property type="entry name" value="Jelly Rolls"/>
    <property type="match status" value="2"/>
</dbReference>
<dbReference type="InterPro" id="IPR049071">
    <property type="entry name" value="MPI_cupin_dom"/>
</dbReference>
<comment type="catalytic activity">
    <reaction evidence="1 7">
        <text>D-mannose 6-phosphate = D-fructose 6-phosphate</text>
        <dbReference type="Rhea" id="RHEA:12356"/>
        <dbReference type="ChEBI" id="CHEBI:58735"/>
        <dbReference type="ChEBI" id="CHEBI:61527"/>
        <dbReference type="EC" id="5.3.1.8"/>
    </reaction>
</comment>
<comment type="cofactor">
    <cofactor evidence="8">
        <name>Zn(2+)</name>
        <dbReference type="ChEBI" id="CHEBI:29105"/>
    </cofactor>
    <text evidence="8">Binds 1 zinc ion per subunit.</text>
</comment>
<dbReference type="STRING" id="1121925.SAMN02746011_00747"/>
<evidence type="ECO:0000256" key="1">
    <source>
        <dbReference type="ARBA" id="ARBA00000757"/>
    </source>
</evidence>
<dbReference type="NCBIfam" id="TIGR00218">
    <property type="entry name" value="manA"/>
    <property type="match status" value="1"/>
</dbReference>
<dbReference type="Pfam" id="PF21621">
    <property type="entry name" value="MPI_cupin_dom"/>
    <property type="match status" value="1"/>
</dbReference>
<keyword evidence="6 7" id="KW-0413">Isomerase</keyword>
<feature type="active site" evidence="9">
    <location>
        <position position="193"/>
    </location>
</feature>
<name>A0A1T4KGK6_9LACT</name>
<dbReference type="InterPro" id="IPR046457">
    <property type="entry name" value="PMI_typeI_cat"/>
</dbReference>
<feature type="domain" description="Mannose-6-phosphate isomerase cupin" evidence="11">
    <location>
        <begin position="241"/>
        <end position="314"/>
    </location>
</feature>
<evidence type="ECO:0000256" key="4">
    <source>
        <dbReference type="ARBA" id="ARBA00022723"/>
    </source>
</evidence>
<evidence type="ECO:0000259" key="11">
    <source>
        <dbReference type="Pfam" id="PF21621"/>
    </source>
</evidence>
<keyword evidence="4 7" id="KW-0479">Metal-binding</keyword>
<evidence type="ECO:0000256" key="7">
    <source>
        <dbReference type="PIRNR" id="PIRNR036894"/>
    </source>
</evidence>
<dbReference type="PANTHER" id="PTHR42742">
    <property type="entry name" value="TRANSCRIPTIONAL REPRESSOR MPRA"/>
    <property type="match status" value="1"/>
</dbReference>
<evidence type="ECO:0000313" key="13">
    <source>
        <dbReference type="Proteomes" id="UP000189941"/>
    </source>
</evidence>
<dbReference type="Proteomes" id="UP000189941">
    <property type="component" value="Unassembled WGS sequence"/>
</dbReference>
<dbReference type="InterPro" id="IPR051804">
    <property type="entry name" value="Carb_Metab_Reg_Kinase/Isom"/>
</dbReference>
<comment type="similarity">
    <text evidence="2 7">Belongs to the mannose-6-phosphate isomerase type 1 family.</text>
</comment>
<dbReference type="CDD" id="cd07010">
    <property type="entry name" value="cupin_PMI_type_I_N_bac"/>
    <property type="match status" value="1"/>
</dbReference>
<evidence type="ECO:0000256" key="8">
    <source>
        <dbReference type="PIRSR" id="PIRSR036894-1"/>
    </source>
</evidence>
<evidence type="ECO:0000259" key="10">
    <source>
        <dbReference type="Pfam" id="PF20511"/>
    </source>
</evidence>
<dbReference type="Pfam" id="PF20511">
    <property type="entry name" value="PMI_typeI_cat"/>
    <property type="match status" value="1"/>
</dbReference>
<dbReference type="InterPro" id="IPR001250">
    <property type="entry name" value="Man6P_Isoase-1"/>
</dbReference>
<dbReference type="InterPro" id="IPR011051">
    <property type="entry name" value="RmlC_Cupin_sf"/>
</dbReference>
<evidence type="ECO:0000256" key="2">
    <source>
        <dbReference type="ARBA" id="ARBA00010772"/>
    </source>
</evidence>
<reference evidence="13" key="1">
    <citation type="submission" date="2017-02" db="EMBL/GenBank/DDBJ databases">
        <authorList>
            <person name="Varghese N."/>
            <person name="Submissions S."/>
        </authorList>
    </citation>
    <scope>NUCLEOTIDE SEQUENCE [LARGE SCALE GENOMIC DNA]</scope>
    <source>
        <strain evidence="13">DSM 15739</strain>
    </source>
</reference>
<accession>A0A1T4KGK6</accession>
<dbReference type="OrthoDB" id="9808275at2"/>
<dbReference type="SUPFAM" id="SSF51182">
    <property type="entry name" value="RmlC-like cupins"/>
    <property type="match status" value="1"/>
</dbReference>
<evidence type="ECO:0000256" key="3">
    <source>
        <dbReference type="ARBA" id="ARBA00011956"/>
    </source>
</evidence>
<dbReference type="GO" id="GO:0004476">
    <property type="term" value="F:mannose-6-phosphate isomerase activity"/>
    <property type="evidence" value="ECO:0007669"/>
    <property type="project" value="UniProtKB-UniRule"/>
</dbReference>
<dbReference type="RefSeq" id="WP_078755537.1">
    <property type="nucleotide sequence ID" value="NZ_FUWO01000004.1"/>
</dbReference>
<feature type="binding site" evidence="8">
    <location>
        <position position="116"/>
    </location>
    <ligand>
        <name>Zn(2+)</name>
        <dbReference type="ChEBI" id="CHEBI:29105"/>
    </ligand>
</feature>
<organism evidence="12 13">
    <name type="scientific">Globicatella sulfidifaciens DSM 15739</name>
    <dbReference type="NCBI Taxonomy" id="1121925"/>
    <lineage>
        <taxon>Bacteria</taxon>
        <taxon>Bacillati</taxon>
        <taxon>Bacillota</taxon>
        <taxon>Bacilli</taxon>
        <taxon>Lactobacillales</taxon>
        <taxon>Aerococcaceae</taxon>
        <taxon>Globicatella</taxon>
    </lineage>
</organism>